<feature type="domain" description="LssY-like C-terminal" evidence="3">
    <location>
        <begin position="97"/>
        <end position="286"/>
    </location>
</feature>
<feature type="region of interest" description="Disordered" evidence="1">
    <location>
        <begin position="1"/>
        <end position="26"/>
    </location>
</feature>
<feature type="region of interest" description="Disordered" evidence="1">
    <location>
        <begin position="469"/>
        <end position="491"/>
    </location>
</feature>
<dbReference type="InterPro" id="IPR025902">
    <property type="entry name" value="LssY-like-C_dom"/>
</dbReference>
<keyword evidence="2" id="KW-1133">Transmembrane helix</keyword>
<evidence type="ECO:0000313" key="5">
    <source>
        <dbReference type="Proteomes" id="UP000464597"/>
    </source>
</evidence>
<feature type="transmembrane region" description="Helical" evidence="2">
    <location>
        <begin position="39"/>
        <end position="61"/>
    </location>
</feature>
<accession>A0ABX6GW79</accession>
<dbReference type="Pfam" id="PF14067">
    <property type="entry name" value="LssY_C"/>
    <property type="match status" value="1"/>
</dbReference>
<dbReference type="Proteomes" id="UP000464597">
    <property type="component" value="Chromosome"/>
</dbReference>
<keyword evidence="2" id="KW-0812">Transmembrane</keyword>
<feature type="compositionally biased region" description="Basic and acidic residues" evidence="1">
    <location>
        <begin position="472"/>
        <end position="482"/>
    </location>
</feature>
<feature type="transmembrane region" description="Helical" evidence="2">
    <location>
        <begin position="67"/>
        <end position="86"/>
    </location>
</feature>
<proteinExistence type="predicted"/>
<evidence type="ECO:0000259" key="3">
    <source>
        <dbReference type="Pfam" id="PF14067"/>
    </source>
</evidence>
<gene>
    <name evidence="4" type="ORF">GSU69_02760</name>
</gene>
<dbReference type="RefSeq" id="WP_159422007.1">
    <property type="nucleotide sequence ID" value="NZ_CP047180.1"/>
</dbReference>
<reference evidence="5" key="1">
    <citation type="submission" date="2019-12" db="EMBL/GenBank/DDBJ databases">
        <title>Complete and draft genome sequences of new strains and members of some known species of the genus Rathayibacter isolated from plants.</title>
        <authorList>
            <person name="Tarlachkov S.V."/>
            <person name="Starodumova I.P."/>
            <person name="Dorofeeva L.V."/>
            <person name="Prisyazhnaya N.V."/>
            <person name="Leyn S."/>
            <person name="Zlamal J."/>
            <person name="Elan M."/>
            <person name="Osterman A.L."/>
            <person name="Nadler S."/>
            <person name="Subbotin S.A."/>
            <person name="Evtushenko L.I."/>
        </authorList>
    </citation>
    <scope>NUCLEOTIDE SEQUENCE [LARGE SCALE GENOMIC DNA]</scope>
    <source>
        <strain evidence="5">VKM Ac-2802</strain>
    </source>
</reference>
<evidence type="ECO:0000256" key="1">
    <source>
        <dbReference type="SAM" id="MobiDB-lite"/>
    </source>
</evidence>
<feature type="compositionally biased region" description="Basic and acidic residues" evidence="1">
    <location>
        <begin position="1"/>
        <end position="17"/>
    </location>
</feature>
<feature type="transmembrane region" description="Helical" evidence="2">
    <location>
        <begin position="438"/>
        <end position="457"/>
    </location>
</feature>
<feature type="transmembrane region" description="Helical" evidence="2">
    <location>
        <begin position="413"/>
        <end position="432"/>
    </location>
</feature>
<sequence length="491" mass="52210">MSSDTERGGTDQDRPATDGDSAPAPVPAVRRRRFPIPALLDQAFFVLGGVAATLLAVVLVTDGVRSGWAQIGFYVAVWVLVAYLVLPRLHRILTRLYVPDYFIGRARTSDGLLGDPVNLAFQGSDAQLVHAMTSSGWTRADEVTVRSSRRIITATLTRRSYHRAPVSPLFVFGRQQDVAFQQEVAGNPGKRHHVRFWRCPENWFLPGGFPVEWVAAGTFDRSVGLSLFTLQVTHKISPDTDQERDHIVASLREHHPEVTVDVIQDFSTGYHSRNGGGDSIVTDGDLPVVDLRAIPLPSGAAEHDAIAPVAATELAGALGTSSATVLRRPVTTHVGALMLVARGLAYALQAVLLLAGAASLDDLTWLDGGTATAGGSTLDEASTRPIAAALLGAATLLWLLLGALVLRGSGTARLLALSSSLLSTITAFAAVLQGGAAISLQTNLGSVAFDILVLLALSSRSSRDYAAAKSRLRADRRAESRSRRAARGRTG</sequence>
<evidence type="ECO:0000256" key="2">
    <source>
        <dbReference type="SAM" id="Phobius"/>
    </source>
</evidence>
<protein>
    <recommendedName>
        <fullName evidence="3">LssY-like C-terminal domain-containing protein</fullName>
    </recommendedName>
</protein>
<keyword evidence="5" id="KW-1185">Reference proteome</keyword>
<name>A0ABX6GW79_9MICO</name>
<evidence type="ECO:0000313" key="4">
    <source>
        <dbReference type="EMBL" id="QHC61723.1"/>
    </source>
</evidence>
<organism evidence="4 5">
    <name type="scientific">Rathayibacter festucae</name>
    <dbReference type="NCBI Taxonomy" id="110937"/>
    <lineage>
        <taxon>Bacteria</taxon>
        <taxon>Bacillati</taxon>
        <taxon>Actinomycetota</taxon>
        <taxon>Actinomycetes</taxon>
        <taxon>Micrococcales</taxon>
        <taxon>Microbacteriaceae</taxon>
        <taxon>Rathayibacter</taxon>
    </lineage>
</organism>
<dbReference type="EMBL" id="CP047180">
    <property type="protein sequence ID" value="QHC61723.1"/>
    <property type="molecule type" value="Genomic_DNA"/>
</dbReference>
<feature type="transmembrane region" description="Helical" evidence="2">
    <location>
        <begin position="386"/>
        <end position="406"/>
    </location>
</feature>
<keyword evidence="2" id="KW-0472">Membrane</keyword>
<feature type="transmembrane region" description="Helical" evidence="2">
    <location>
        <begin position="336"/>
        <end position="358"/>
    </location>
</feature>